<proteinExistence type="predicted"/>
<dbReference type="GeneID" id="79196224"/>
<dbReference type="RefSeq" id="WP_256084816.1">
    <property type="nucleotide sequence ID" value="NZ_CBCPHX010000001.1"/>
</dbReference>
<dbReference type="AlphaFoldDB" id="A0A2X0RWV8"/>
<reference evidence="2" key="1">
    <citation type="submission" date="2018-04" db="EMBL/GenBank/DDBJ databases">
        <authorList>
            <person name="Illikoud N."/>
        </authorList>
    </citation>
    <scope>NUCLEOTIDE SEQUENCE [LARGE SCALE GENOMIC DNA]</scope>
</reference>
<name>A0A2X0RWV8_BROTH</name>
<organism evidence="1 2">
    <name type="scientific">Brochothrix thermosphacta</name>
    <name type="common">Microbacterium thermosphactum</name>
    <dbReference type="NCBI Taxonomy" id="2756"/>
    <lineage>
        <taxon>Bacteria</taxon>
        <taxon>Bacillati</taxon>
        <taxon>Bacillota</taxon>
        <taxon>Bacilli</taxon>
        <taxon>Bacillales</taxon>
        <taxon>Listeriaceae</taxon>
        <taxon>Brochothrix</taxon>
    </lineage>
</organism>
<dbReference type="EMBL" id="OUNC01000011">
    <property type="protein sequence ID" value="SPP27870.1"/>
    <property type="molecule type" value="Genomic_DNA"/>
</dbReference>
<accession>A0A2X0RWV8</accession>
<gene>
    <name evidence="1" type="ORF">BTBSAS_190043</name>
</gene>
<evidence type="ECO:0000313" key="1">
    <source>
        <dbReference type="EMBL" id="SPP27870.1"/>
    </source>
</evidence>
<protein>
    <submittedName>
        <fullName evidence="1">Uncharacterized protein</fullName>
    </submittedName>
</protein>
<dbReference type="Proteomes" id="UP000270190">
    <property type="component" value="Unassembled WGS sequence"/>
</dbReference>
<evidence type="ECO:0000313" key="2">
    <source>
        <dbReference type="Proteomes" id="UP000270190"/>
    </source>
</evidence>
<sequence>MGSTIFVLRNEVKNYHNTLAFISNVQGDNLSSFKFNTKTTSS</sequence>